<organism evidence="6 7">
    <name type="scientific">Pseudonocardia eucalypti</name>
    <dbReference type="NCBI Taxonomy" id="648755"/>
    <lineage>
        <taxon>Bacteria</taxon>
        <taxon>Bacillati</taxon>
        <taxon>Actinomycetota</taxon>
        <taxon>Actinomycetes</taxon>
        <taxon>Pseudonocardiales</taxon>
        <taxon>Pseudonocardiaceae</taxon>
        <taxon>Pseudonocardia</taxon>
    </lineage>
</organism>
<keyword evidence="3" id="KW-0238">DNA-binding</keyword>
<evidence type="ECO:0000256" key="2">
    <source>
        <dbReference type="ARBA" id="ARBA00023015"/>
    </source>
</evidence>
<dbReference type="Gene3D" id="1.10.10.10">
    <property type="entry name" value="Winged helix-like DNA-binding domain superfamily/Winged helix DNA-binding domain"/>
    <property type="match status" value="1"/>
</dbReference>
<evidence type="ECO:0000256" key="3">
    <source>
        <dbReference type="ARBA" id="ARBA00023125"/>
    </source>
</evidence>
<proteinExistence type="inferred from homology"/>
<dbReference type="Proteomes" id="UP001428817">
    <property type="component" value="Unassembled WGS sequence"/>
</dbReference>
<keyword evidence="4" id="KW-0804">Transcription</keyword>
<name>A0ABP9PXH7_9PSEU</name>
<dbReference type="EMBL" id="BAABJP010000008">
    <property type="protein sequence ID" value="GAA5153803.1"/>
    <property type="molecule type" value="Genomic_DNA"/>
</dbReference>
<dbReference type="PANTHER" id="PTHR30346">
    <property type="entry name" value="TRANSCRIPTIONAL DUAL REGULATOR HCAR-RELATED"/>
    <property type="match status" value="1"/>
</dbReference>
<dbReference type="Gene3D" id="3.40.190.10">
    <property type="entry name" value="Periplasmic binding protein-like II"/>
    <property type="match status" value="2"/>
</dbReference>
<sequence length="302" mass="33487">MLDLHRLRLLRELKHRGTLTAVAAALSYSPSTISQQLSQLEREVGVPLLQPDGRRVRLTPQAEILVGHTEAILHQLEAAESDIARSLTTLTGTVRVAAFQTATLALVPGMLTFLRDGHPELRVELLQLDSETALRALLNHDFDLVIGEEYPGQSVSRPGELERRELRTDRMRLAPPVGDSRSPTVLSQLADHPWVMEPAGYASRSWSVELCRLAGFEPDIRYETSDILVHLRLVELGHAAAVLPDLIWFDRLPTVPLHDIPLGAPTRRVFTATRHGNSQHPAITACRDALERAAQSITPRLS</sequence>
<keyword evidence="7" id="KW-1185">Reference proteome</keyword>
<dbReference type="InterPro" id="IPR000847">
    <property type="entry name" value="LysR_HTH_N"/>
</dbReference>
<protein>
    <submittedName>
        <fullName evidence="6">LysR family transcriptional regulator</fullName>
    </submittedName>
</protein>
<evidence type="ECO:0000256" key="4">
    <source>
        <dbReference type="ARBA" id="ARBA00023163"/>
    </source>
</evidence>
<dbReference type="SUPFAM" id="SSF53850">
    <property type="entry name" value="Periplasmic binding protein-like II"/>
    <property type="match status" value="1"/>
</dbReference>
<evidence type="ECO:0000259" key="5">
    <source>
        <dbReference type="PROSITE" id="PS50931"/>
    </source>
</evidence>
<evidence type="ECO:0000313" key="7">
    <source>
        <dbReference type="Proteomes" id="UP001428817"/>
    </source>
</evidence>
<keyword evidence="2" id="KW-0805">Transcription regulation</keyword>
<dbReference type="InterPro" id="IPR036390">
    <property type="entry name" value="WH_DNA-bd_sf"/>
</dbReference>
<comment type="caution">
    <text evidence="6">The sequence shown here is derived from an EMBL/GenBank/DDBJ whole genome shotgun (WGS) entry which is preliminary data.</text>
</comment>
<reference evidence="7" key="1">
    <citation type="journal article" date="2019" name="Int. J. Syst. Evol. Microbiol.">
        <title>The Global Catalogue of Microorganisms (GCM) 10K type strain sequencing project: providing services to taxonomists for standard genome sequencing and annotation.</title>
        <authorList>
            <consortium name="The Broad Institute Genomics Platform"/>
            <consortium name="The Broad Institute Genome Sequencing Center for Infectious Disease"/>
            <person name="Wu L."/>
            <person name="Ma J."/>
        </authorList>
    </citation>
    <scope>NUCLEOTIDE SEQUENCE [LARGE SCALE GENOMIC DNA]</scope>
    <source>
        <strain evidence="7">JCM 18303</strain>
    </source>
</reference>
<feature type="domain" description="HTH lysR-type" evidence="5">
    <location>
        <begin position="2"/>
        <end position="59"/>
    </location>
</feature>
<dbReference type="SUPFAM" id="SSF46785">
    <property type="entry name" value="Winged helix' DNA-binding domain"/>
    <property type="match status" value="1"/>
</dbReference>
<dbReference type="RefSeq" id="WP_185061717.1">
    <property type="nucleotide sequence ID" value="NZ_BAABJP010000008.1"/>
</dbReference>
<dbReference type="PANTHER" id="PTHR30346:SF29">
    <property type="entry name" value="LYSR SUBSTRATE-BINDING"/>
    <property type="match status" value="1"/>
</dbReference>
<dbReference type="Pfam" id="PF03466">
    <property type="entry name" value="LysR_substrate"/>
    <property type="match status" value="1"/>
</dbReference>
<gene>
    <name evidence="6" type="ORF">GCM10023321_24620</name>
</gene>
<evidence type="ECO:0000313" key="6">
    <source>
        <dbReference type="EMBL" id="GAA5153803.1"/>
    </source>
</evidence>
<dbReference type="InterPro" id="IPR005119">
    <property type="entry name" value="LysR_subst-bd"/>
</dbReference>
<evidence type="ECO:0000256" key="1">
    <source>
        <dbReference type="ARBA" id="ARBA00009437"/>
    </source>
</evidence>
<dbReference type="PROSITE" id="PS50931">
    <property type="entry name" value="HTH_LYSR"/>
    <property type="match status" value="1"/>
</dbReference>
<dbReference type="InterPro" id="IPR036388">
    <property type="entry name" value="WH-like_DNA-bd_sf"/>
</dbReference>
<accession>A0ABP9PXH7</accession>
<dbReference type="Pfam" id="PF00126">
    <property type="entry name" value="HTH_1"/>
    <property type="match status" value="1"/>
</dbReference>
<comment type="similarity">
    <text evidence="1">Belongs to the LysR transcriptional regulatory family.</text>
</comment>